<feature type="coiled-coil region" evidence="5">
    <location>
        <begin position="630"/>
        <end position="657"/>
    </location>
</feature>
<feature type="domain" description="BED-type" evidence="7">
    <location>
        <begin position="588"/>
        <end position="631"/>
    </location>
</feature>
<organism evidence="8 9">
    <name type="scientific">Nephila pilipes</name>
    <name type="common">Giant wood spider</name>
    <name type="synonym">Nephila maculata</name>
    <dbReference type="NCBI Taxonomy" id="299642"/>
    <lineage>
        <taxon>Eukaryota</taxon>
        <taxon>Metazoa</taxon>
        <taxon>Ecdysozoa</taxon>
        <taxon>Arthropoda</taxon>
        <taxon>Chelicerata</taxon>
        <taxon>Arachnida</taxon>
        <taxon>Araneae</taxon>
        <taxon>Araneomorphae</taxon>
        <taxon>Entelegynae</taxon>
        <taxon>Araneoidea</taxon>
        <taxon>Nephilidae</taxon>
        <taxon>Nephila</taxon>
    </lineage>
</organism>
<name>A0A8X6ULL1_NEPPI</name>
<dbReference type="PROSITE" id="PS50808">
    <property type="entry name" value="ZF_BED"/>
    <property type="match status" value="6"/>
</dbReference>
<dbReference type="GO" id="GO:0006357">
    <property type="term" value="P:regulation of transcription by RNA polymerase II"/>
    <property type="evidence" value="ECO:0007669"/>
    <property type="project" value="TreeGrafter"/>
</dbReference>
<evidence type="ECO:0000256" key="6">
    <source>
        <dbReference type="SAM" id="MobiDB-lite"/>
    </source>
</evidence>
<feature type="region of interest" description="Disordered" evidence="6">
    <location>
        <begin position="193"/>
        <end position="212"/>
    </location>
</feature>
<dbReference type="GO" id="GO:1990837">
    <property type="term" value="F:sequence-specific double-stranded DNA binding"/>
    <property type="evidence" value="ECO:0007669"/>
    <property type="project" value="TreeGrafter"/>
</dbReference>
<evidence type="ECO:0000313" key="8">
    <source>
        <dbReference type="EMBL" id="GFU22370.1"/>
    </source>
</evidence>
<evidence type="ECO:0000313" key="9">
    <source>
        <dbReference type="Proteomes" id="UP000887013"/>
    </source>
</evidence>
<keyword evidence="1" id="KW-0479">Metal-binding</keyword>
<dbReference type="SMART" id="SM00355">
    <property type="entry name" value="ZnF_C2H2"/>
    <property type="match status" value="7"/>
</dbReference>
<comment type="caution">
    <text evidence="8">The sequence shown here is derived from an EMBL/GenBank/DDBJ whole genome shotgun (WGS) entry which is preliminary data.</text>
</comment>
<sequence length="867" mass="100362">MMSIQISSIKSEISDSTYNDMQTDNDMSVTNVVQKGRSSLWNFFTKWDNNFAICNFCQNKLSYKTSTANLKKHLDRKHDTMACKLSPSFPAEERIVKKDGIYDQKLNNKIVIQDSFEIIDSNFDSLRPKKKKKLAHFQNLFDVLEGSIARCKICSDKLSFKSSTSNMIEHYKNKHPTICTNPEESLDILEQENLSEEDKLSSSNEDSSEIQESTMDYQEIDLNPKIHMEKILTTSNLHSVEEHLRKERVEQSKAFDKKNDLNFVDEHAQNGSKSSESSQNPSAIYLKKTSLDGRKKKWSWIWNYFTEVDKNFALCNICNQVFNYKTTISNLAKHKKRMHPDVTPCLNQKRTQGSEKNESVNKEESMKVGLIDRMLPNIDEIKNGKKSIRERSSYVWRFFKRINDTLAECNFCKIKLSYKNSVTSLMIHRKREHPAIYLKSNSPTTSVCFKENIQKGMDGFSVNEDLSEDDLNDEKSTETVAKKKGGRKKSSSAWDFFTLLDKHFAQCRICEKKFSVKSTVSNLVRHIRRKHSPPTVVQETVRNGLDVVSVNVDCSLRGQIRDQSKITDSEDEESPIETVAVPRRKNPRRTSVVWDFFTFIDKNYAQCKICKVIFSHRTTLSNLRKHYQRKHHIEALIRNSENQMETEKNEFDNTSINEDYLLPPTLDQPKISESDGEESEIEGIVNKRNQVIGKHAPSWEFFNFIDNNKVQCKVCGLIFSRQTTLLNLHQHFEKEHPDFTAEFNPEAKQLPIKITKTFPSFNQSQALNTWDEQPVYVLPNINGVESEDMSMSFLSSQKSQNNNESHMANISQTNSQNRTTDSLLNERLVKAVEESNQLLKNMQKTMEKQAEISNKLLNFLEGMKYTK</sequence>
<feature type="domain" description="BED-type" evidence="7">
    <location>
        <begin position="296"/>
        <end position="346"/>
    </location>
</feature>
<evidence type="ECO:0000256" key="3">
    <source>
        <dbReference type="ARBA" id="ARBA00022833"/>
    </source>
</evidence>
<dbReference type="InterPro" id="IPR036236">
    <property type="entry name" value="Znf_C2H2_sf"/>
</dbReference>
<dbReference type="PANTHER" id="PTHR34396:SF25">
    <property type="entry name" value="BOUNDARY ELEMENT ASSOCIATED FACTOR"/>
    <property type="match status" value="1"/>
</dbReference>
<evidence type="ECO:0000256" key="5">
    <source>
        <dbReference type="SAM" id="Coils"/>
    </source>
</evidence>
<keyword evidence="2 4" id="KW-0863">Zinc-finger</keyword>
<proteinExistence type="predicted"/>
<feature type="coiled-coil region" evidence="5">
    <location>
        <begin position="825"/>
        <end position="852"/>
    </location>
</feature>
<dbReference type="GO" id="GO:0008270">
    <property type="term" value="F:zinc ion binding"/>
    <property type="evidence" value="ECO:0007669"/>
    <property type="project" value="UniProtKB-KW"/>
</dbReference>
<protein>
    <recommendedName>
        <fullName evidence="7">BED-type domain-containing protein</fullName>
    </recommendedName>
</protein>
<feature type="region of interest" description="Disordered" evidence="6">
    <location>
        <begin position="339"/>
        <end position="363"/>
    </location>
</feature>
<feature type="domain" description="BED-type" evidence="7">
    <location>
        <begin position="488"/>
        <end position="531"/>
    </location>
</feature>
<gene>
    <name evidence="8" type="primary">AVEN_105279_1</name>
    <name evidence="8" type="ORF">NPIL_664982</name>
</gene>
<dbReference type="GO" id="GO:0005634">
    <property type="term" value="C:nucleus"/>
    <property type="evidence" value="ECO:0007669"/>
    <property type="project" value="TreeGrafter"/>
</dbReference>
<dbReference type="SMART" id="SM00614">
    <property type="entry name" value="ZnF_BED"/>
    <property type="match status" value="7"/>
</dbReference>
<feature type="domain" description="BED-type" evidence="7">
    <location>
        <begin position="693"/>
        <end position="743"/>
    </location>
</feature>
<dbReference type="InterPro" id="IPR003656">
    <property type="entry name" value="Znf_BED"/>
</dbReference>
<evidence type="ECO:0000256" key="1">
    <source>
        <dbReference type="ARBA" id="ARBA00022723"/>
    </source>
</evidence>
<dbReference type="Proteomes" id="UP000887013">
    <property type="component" value="Unassembled WGS sequence"/>
</dbReference>
<feature type="region of interest" description="Disordered" evidence="6">
    <location>
        <begin position="465"/>
        <end position="484"/>
    </location>
</feature>
<dbReference type="PANTHER" id="PTHR34396">
    <property type="entry name" value="OS03G0264950 PROTEIN-RELATED"/>
    <property type="match status" value="1"/>
</dbReference>
<dbReference type="Pfam" id="PF02892">
    <property type="entry name" value="zf-BED"/>
    <property type="match status" value="7"/>
</dbReference>
<dbReference type="InterPro" id="IPR013087">
    <property type="entry name" value="Znf_C2H2_type"/>
</dbReference>
<feature type="domain" description="BED-type" evidence="7">
    <location>
        <begin position="35"/>
        <end position="85"/>
    </location>
</feature>
<dbReference type="AlphaFoldDB" id="A0A8X6ULL1"/>
<feature type="domain" description="BED-type" evidence="7">
    <location>
        <begin position="390"/>
        <end position="440"/>
    </location>
</feature>
<dbReference type="EMBL" id="BMAW01081005">
    <property type="protein sequence ID" value="GFU22370.1"/>
    <property type="molecule type" value="Genomic_DNA"/>
</dbReference>
<dbReference type="SUPFAM" id="SSF57667">
    <property type="entry name" value="beta-beta-alpha zinc fingers"/>
    <property type="match status" value="6"/>
</dbReference>
<dbReference type="InterPro" id="IPR053031">
    <property type="entry name" value="Cuticle_assoc_protein"/>
</dbReference>
<evidence type="ECO:0000256" key="4">
    <source>
        <dbReference type="PROSITE-ProRule" id="PRU00027"/>
    </source>
</evidence>
<dbReference type="Gene3D" id="3.30.160.60">
    <property type="entry name" value="Classic Zinc Finger"/>
    <property type="match status" value="1"/>
</dbReference>
<dbReference type="OrthoDB" id="1607513at2759"/>
<evidence type="ECO:0000256" key="2">
    <source>
        <dbReference type="ARBA" id="ARBA00022771"/>
    </source>
</evidence>
<keyword evidence="3" id="KW-0862">Zinc</keyword>
<feature type="compositionally biased region" description="Polar residues" evidence="6">
    <location>
        <begin position="201"/>
        <end position="212"/>
    </location>
</feature>
<accession>A0A8X6ULL1</accession>
<keyword evidence="5" id="KW-0175">Coiled coil</keyword>
<reference evidence="8" key="1">
    <citation type="submission" date="2020-08" db="EMBL/GenBank/DDBJ databases">
        <title>Multicomponent nature underlies the extraordinary mechanical properties of spider dragline silk.</title>
        <authorList>
            <person name="Kono N."/>
            <person name="Nakamura H."/>
            <person name="Mori M."/>
            <person name="Yoshida Y."/>
            <person name="Ohtoshi R."/>
            <person name="Malay A.D."/>
            <person name="Moran D.A.P."/>
            <person name="Tomita M."/>
            <person name="Numata K."/>
            <person name="Arakawa K."/>
        </authorList>
    </citation>
    <scope>NUCLEOTIDE SEQUENCE</scope>
</reference>
<feature type="compositionally biased region" description="Basic and acidic residues" evidence="6">
    <location>
        <begin position="352"/>
        <end position="363"/>
    </location>
</feature>
<keyword evidence="9" id="KW-1185">Reference proteome</keyword>
<evidence type="ECO:0000259" key="7">
    <source>
        <dbReference type="PROSITE" id="PS50808"/>
    </source>
</evidence>